<name>Q2W592_PARM1</name>
<keyword evidence="8" id="KW-0812">Transmembrane</keyword>
<accession>Q2W592</accession>
<keyword evidence="11" id="KW-1185">Reference proteome</keyword>
<keyword evidence="5 10" id="KW-0418">Kinase</keyword>
<evidence type="ECO:0000313" key="10">
    <source>
        <dbReference type="EMBL" id="BAE50983.1"/>
    </source>
</evidence>
<feature type="coiled-coil region" evidence="7">
    <location>
        <begin position="229"/>
        <end position="278"/>
    </location>
</feature>
<dbReference type="InterPro" id="IPR036890">
    <property type="entry name" value="HATPase_C_sf"/>
</dbReference>
<evidence type="ECO:0000259" key="9">
    <source>
        <dbReference type="PROSITE" id="PS50109"/>
    </source>
</evidence>
<proteinExistence type="predicted"/>
<protein>
    <recommendedName>
        <fullName evidence="2">histidine kinase</fullName>
        <ecNumber evidence="2">2.7.13.3</ecNumber>
    </recommendedName>
</protein>
<keyword evidence="8" id="KW-1133">Transmembrane helix</keyword>
<dbReference type="Pfam" id="PF00512">
    <property type="entry name" value="HisKA"/>
    <property type="match status" value="1"/>
</dbReference>
<dbReference type="KEGG" id="mag:amb2179"/>
<dbReference type="GO" id="GO:0000155">
    <property type="term" value="F:phosphorelay sensor kinase activity"/>
    <property type="evidence" value="ECO:0007669"/>
    <property type="project" value="InterPro"/>
</dbReference>
<keyword evidence="8" id="KW-0472">Membrane</keyword>
<dbReference type="HOGENOM" id="CLU_546055_0_0_5"/>
<dbReference type="InterPro" id="IPR004358">
    <property type="entry name" value="Sig_transdc_His_kin-like_C"/>
</dbReference>
<dbReference type="Gene3D" id="1.10.287.130">
    <property type="match status" value="1"/>
</dbReference>
<dbReference type="PRINTS" id="PR00344">
    <property type="entry name" value="BCTRLSENSOR"/>
</dbReference>
<comment type="catalytic activity">
    <reaction evidence="1">
        <text>ATP + protein L-histidine = ADP + protein N-phospho-L-histidine.</text>
        <dbReference type="EC" id="2.7.13.3"/>
    </reaction>
</comment>
<organism evidence="10 11">
    <name type="scientific">Paramagnetospirillum magneticum (strain ATCC 700264 / AMB-1)</name>
    <name type="common">Magnetospirillum magneticum</name>
    <dbReference type="NCBI Taxonomy" id="342108"/>
    <lineage>
        <taxon>Bacteria</taxon>
        <taxon>Pseudomonadati</taxon>
        <taxon>Pseudomonadota</taxon>
        <taxon>Alphaproteobacteria</taxon>
        <taxon>Rhodospirillales</taxon>
        <taxon>Magnetospirillaceae</taxon>
        <taxon>Paramagnetospirillum</taxon>
    </lineage>
</organism>
<dbReference type="RefSeq" id="WP_011384578.1">
    <property type="nucleotide sequence ID" value="NC_007626.1"/>
</dbReference>
<dbReference type="OrthoDB" id="9760752at2"/>
<dbReference type="PANTHER" id="PTHR43711">
    <property type="entry name" value="TWO-COMPONENT HISTIDINE KINASE"/>
    <property type="match status" value="1"/>
</dbReference>
<evidence type="ECO:0000256" key="8">
    <source>
        <dbReference type="SAM" id="Phobius"/>
    </source>
</evidence>
<dbReference type="STRING" id="342108.amb2179"/>
<dbReference type="EC" id="2.7.13.3" evidence="2"/>
<dbReference type="InterPro" id="IPR050736">
    <property type="entry name" value="Sensor_HK_Regulatory"/>
</dbReference>
<dbReference type="EMBL" id="AP007255">
    <property type="protein sequence ID" value="BAE50983.1"/>
    <property type="molecule type" value="Genomic_DNA"/>
</dbReference>
<dbReference type="Gene3D" id="3.30.565.10">
    <property type="entry name" value="Histidine kinase-like ATPase, C-terminal domain"/>
    <property type="match status" value="1"/>
</dbReference>
<evidence type="ECO:0000256" key="1">
    <source>
        <dbReference type="ARBA" id="ARBA00000085"/>
    </source>
</evidence>
<dbReference type="CDD" id="cd00082">
    <property type="entry name" value="HisKA"/>
    <property type="match status" value="1"/>
</dbReference>
<dbReference type="InterPro" id="IPR003661">
    <property type="entry name" value="HisK_dim/P_dom"/>
</dbReference>
<dbReference type="SUPFAM" id="SSF47384">
    <property type="entry name" value="Homodimeric domain of signal transducing histidine kinase"/>
    <property type="match status" value="1"/>
</dbReference>
<keyword evidence="4" id="KW-0808">Transferase</keyword>
<dbReference type="Proteomes" id="UP000007058">
    <property type="component" value="Chromosome"/>
</dbReference>
<dbReference type="Pfam" id="PF17149">
    <property type="entry name" value="CHASE5"/>
    <property type="match status" value="1"/>
</dbReference>
<dbReference type="Pfam" id="PF02518">
    <property type="entry name" value="HATPase_c"/>
    <property type="match status" value="1"/>
</dbReference>
<feature type="domain" description="Histidine kinase" evidence="9">
    <location>
        <begin position="288"/>
        <end position="499"/>
    </location>
</feature>
<evidence type="ECO:0000256" key="4">
    <source>
        <dbReference type="ARBA" id="ARBA00022679"/>
    </source>
</evidence>
<dbReference type="InterPro" id="IPR033414">
    <property type="entry name" value="Sensor_dom"/>
</dbReference>
<dbReference type="CDD" id="cd00075">
    <property type="entry name" value="HATPase"/>
    <property type="match status" value="1"/>
</dbReference>
<dbReference type="PROSITE" id="PS50109">
    <property type="entry name" value="HIS_KIN"/>
    <property type="match status" value="1"/>
</dbReference>
<dbReference type="SMART" id="SM00388">
    <property type="entry name" value="HisKA"/>
    <property type="match status" value="1"/>
</dbReference>
<dbReference type="SMART" id="SM00387">
    <property type="entry name" value="HATPase_c"/>
    <property type="match status" value="1"/>
</dbReference>
<keyword evidence="3" id="KW-0597">Phosphoprotein</keyword>
<dbReference type="InterPro" id="IPR005467">
    <property type="entry name" value="His_kinase_dom"/>
</dbReference>
<evidence type="ECO:0000256" key="6">
    <source>
        <dbReference type="ARBA" id="ARBA00023012"/>
    </source>
</evidence>
<dbReference type="InterPro" id="IPR036097">
    <property type="entry name" value="HisK_dim/P_sf"/>
</dbReference>
<feature type="transmembrane region" description="Helical" evidence="8">
    <location>
        <begin position="19"/>
        <end position="40"/>
    </location>
</feature>
<reference evidence="10 11" key="1">
    <citation type="journal article" date="2005" name="DNA Res.">
        <title>Complete genome sequence of the facultative anaerobic magnetotactic bacterium Magnetospirillum sp. strain AMB-1.</title>
        <authorList>
            <person name="Matsunaga T."/>
            <person name="Okamura Y."/>
            <person name="Fukuda Y."/>
            <person name="Wahyudi A.T."/>
            <person name="Murase Y."/>
            <person name="Takeyama H."/>
        </authorList>
    </citation>
    <scope>NUCLEOTIDE SEQUENCE [LARGE SCALE GENOMIC DNA]</scope>
    <source>
        <strain evidence="11">ATCC 700264 / AMB-1</strain>
    </source>
</reference>
<dbReference type="InterPro" id="IPR003594">
    <property type="entry name" value="HATPase_dom"/>
</dbReference>
<dbReference type="AlphaFoldDB" id="Q2W592"/>
<sequence length="499" mass="53916">MVCPSDPKRKALSPLGRRIVIYTVVFSSVVTLIISILQLVNEFTQRESMVRAQLDSVDVLLPSIAESVWTFNESQISLALQALTSMPNMEKATITTAEGRIWSRGRETSTHTIARTFTLERQTSRGREALGTLDLLAGTDAVYLAVLTLTAEILFGNAIKTLMVAGFMGWLIHRLVISRLPPLKREVEALLDGLDPPIGGGPAETAANRPSGDEIDILRGSFACMAARLNDALGTMRKAKDELHQANQALDSRVRDKTAQLEESKKVAEEAAEAALRAMGEQRNFLSMVSHEFRGPLSTITGAAQLIAIYGGGHSELADEVAKIHRALGRMSNLINEYLNEERLDSAASPLDAARFDLGGMVEDACASGLFSTNDRPLDVSTEPGVFVFGDSALMSIAVSNIADNALKFSPADSPVTVTLRRRDGFAAVTVRDHGPGIPPDEQERIFEKYYRSIRTDRVCGVGLGLYLVKRIVDLHGGTIAIDSPPSGGTAFTVSLPLA</sequence>
<keyword evidence="7" id="KW-0175">Coiled coil</keyword>
<dbReference type="PANTHER" id="PTHR43711:SF1">
    <property type="entry name" value="HISTIDINE KINASE 1"/>
    <property type="match status" value="1"/>
</dbReference>
<dbReference type="SUPFAM" id="SSF55874">
    <property type="entry name" value="ATPase domain of HSP90 chaperone/DNA topoisomerase II/histidine kinase"/>
    <property type="match status" value="1"/>
</dbReference>
<evidence type="ECO:0000313" key="11">
    <source>
        <dbReference type="Proteomes" id="UP000007058"/>
    </source>
</evidence>
<keyword evidence="6" id="KW-0902">Two-component regulatory system</keyword>
<evidence type="ECO:0000256" key="2">
    <source>
        <dbReference type="ARBA" id="ARBA00012438"/>
    </source>
</evidence>
<gene>
    <name evidence="10" type="ordered locus">amb2179</name>
</gene>
<evidence type="ECO:0000256" key="3">
    <source>
        <dbReference type="ARBA" id="ARBA00022553"/>
    </source>
</evidence>
<evidence type="ECO:0000256" key="7">
    <source>
        <dbReference type="SAM" id="Coils"/>
    </source>
</evidence>
<evidence type="ECO:0000256" key="5">
    <source>
        <dbReference type="ARBA" id="ARBA00022777"/>
    </source>
</evidence>